<dbReference type="GO" id="GO:0016787">
    <property type="term" value="F:hydrolase activity"/>
    <property type="evidence" value="ECO:0007669"/>
    <property type="project" value="UniProtKB-KW"/>
</dbReference>
<proteinExistence type="inferred from homology"/>
<dbReference type="HOGENOM" id="CLU_142825_3_3_5"/>
<dbReference type="STRING" id="1430440.MGMSRv2__1881"/>
<dbReference type="Gene3D" id="1.20.120.580">
    <property type="entry name" value="bsu32300-like"/>
    <property type="match status" value="1"/>
</dbReference>
<dbReference type="eggNOG" id="COG2361">
    <property type="taxonomic scope" value="Bacteria"/>
</dbReference>
<keyword evidence="3" id="KW-0540">Nuclease</keyword>
<dbReference type="InterPro" id="IPR051813">
    <property type="entry name" value="HepT_RNase_toxin"/>
</dbReference>
<dbReference type="Proteomes" id="UP000018922">
    <property type="component" value="Chromosome I"/>
</dbReference>
<dbReference type="InterPro" id="IPR037038">
    <property type="entry name" value="HepT-like_sf"/>
</dbReference>
<dbReference type="PANTHER" id="PTHR34139">
    <property type="entry name" value="UPF0331 PROTEIN MJ0127"/>
    <property type="match status" value="1"/>
</dbReference>
<protein>
    <recommendedName>
        <fullName evidence="9">Protein containing DUF86</fullName>
    </recommendedName>
</protein>
<evidence type="ECO:0000256" key="3">
    <source>
        <dbReference type="ARBA" id="ARBA00022722"/>
    </source>
</evidence>
<comment type="similarity">
    <text evidence="6">Belongs to the HepT RNase toxin family.</text>
</comment>
<sequence length="117" mass="13433">MRAMTQKDWRVRVEDMLEAIDRIESYVDGMNTAQFVADSRTQDAVIRNLEILGEASKRIPFDIIQRHPELPWSRIGDMRNILVHEYHSVDPEIILDAARNDLPPLVAPLKTLLADKG</sequence>
<dbReference type="AlphaFoldDB" id="V6F467"/>
<dbReference type="PANTHER" id="PTHR34139:SF1">
    <property type="entry name" value="RNASE MJ1380-RELATED"/>
    <property type="match status" value="1"/>
</dbReference>
<evidence type="ECO:0000313" key="8">
    <source>
        <dbReference type="Proteomes" id="UP000018922"/>
    </source>
</evidence>
<evidence type="ECO:0000256" key="1">
    <source>
        <dbReference type="ARBA" id="ARBA00022553"/>
    </source>
</evidence>
<name>V6F467_MAGGM</name>
<dbReference type="GO" id="GO:0110001">
    <property type="term" value="C:toxin-antitoxin complex"/>
    <property type="evidence" value="ECO:0007669"/>
    <property type="project" value="InterPro"/>
</dbReference>
<gene>
    <name evidence="7" type="ordered locus">MGMSRv2__1881</name>
</gene>
<evidence type="ECO:0000256" key="5">
    <source>
        <dbReference type="ARBA" id="ARBA00022801"/>
    </source>
</evidence>
<dbReference type="KEGG" id="mgy:MGMSRv2__1881"/>
<dbReference type="GO" id="GO:0004540">
    <property type="term" value="F:RNA nuclease activity"/>
    <property type="evidence" value="ECO:0007669"/>
    <property type="project" value="InterPro"/>
</dbReference>
<dbReference type="Pfam" id="PF01934">
    <property type="entry name" value="HepT-like"/>
    <property type="match status" value="1"/>
</dbReference>
<keyword evidence="4" id="KW-0547">Nucleotide-binding</keyword>
<organism evidence="7 8">
    <name type="scientific">Magnetospirillum gryphiswaldense (strain DSM 6361 / JCM 21280 / NBRC 15271 / MSR-1)</name>
    <dbReference type="NCBI Taxonomy" id="431944"/>
    <lineage>
        <taxon>Bacteria</taxon>
        <taxon>Pseudomonadati</taxon>
        <taxon>Pseudomonadota</taxon>
        <taxon>Alphaproteobacteria</taxon>
        <taxon>Rhodospirillales</taxon>
        <taxon>Rhodospirillaceae</taxon>
        <taxon>Magnetospirillum</taxon>
    </lineage>
</organism>
<evidence type="ECO:0008006" key="9">
    <source>
        <dbReference type="Google" id="ProtNLM"/>
    </source>
</evidence>
<dbReference type="GO" id="GO:0000166">
    <property type="term" value="F:nucleotide binding"/>
    <property type="evidence" value="ECO:0007669"/>
    <property type="project" value="UniProtKB-KW"/>
</dbReference>
<evidence type="ECO:0000256" key="4">
    <source>
        <dbReference type="ARBA" id="ARBA00022741"/>
    </source>
</evidence>
<evidence type="ECO:0000313" key="7">
    <source>
        <dbReference type="EMBL" id="CDK99096.1"/>
    </source>
</evidence>
<reference evidence="7 8" key="1">
    <citation type="journal article" date="2014" name="Genome Announc.">
        <title>Complete genome sequence of Magnetospirillum gryphiswaldense MSR-1.</title>
        <authorList>
            <person name="Wang X."/>
            <person name="Wang Q."/>
            <person name="Zhang W."/>
            <person name="Wang Y."/>
            <person name="Li L."/>
            <person name="Wen T."/>
            <person name="Zhang T."/>
            <person name="Zhang Y."/>
            <person name="Xu J."/>
            <person name="Hu J."/>
            <person name="Li S."/>
            <person name="Liu L."/>
            <person name="Liu J."/>
            <person name="Jiang W."/>
            <person name="Tian J."/>
            <person name="Li Y."/>
            <person name="Schuler D."/>
            <person name="Wang L."/>
            <person name="Li J."/>
        </authorList>
    </citation>
    <scope>NUCLEOTIDE SEQUENCE [LARGE SCALE GENOMIC DNA]</scope>
    <source>
        <strain evidence="8">DSM 6361 / JCM 21280 / NBRC 15271 / MSR-1</strain>
    </source>
</reference>
<dbReference type="InterPro" id="IPR008201">
    <property type="entry name" value="HepT-like"/>
</dbReference>
<evidence type="ECO:0000256" key="6">
    <source>
        <dbReference type="ARBA" id="ARBA00024207"/>
    </source>
</evidence>
<accession>V6F467</accession>
<keyword evidence="8" id="KW-1185">Reference proteome</keyword>
<evidence type="ECO:0000256" key="2">
    <source>
        <dbReference type="ARBA" id="ARBA00022649"/>
    </source>
</evidence>
<dbReference type="EMBL" id="HG794546">
    <property type="protein sequence ID" value="CDK99096.1"/>
    <property type="molecule type" value="Genomic_DNA"/>
</dbReference>
<keyword evidence="5" id="KW-0378">Hydrolase</keyword>
<keyword evidence="2" id="KW-1277">Toxin-antitoxin system</keyword>
<keyword evidence="1" id="KW-0597">Phosphoprotein</keyword>